<dbReference type="InterPro" id="IPR040079">
    <property type="entry name" value="Glutathione_S-Trfase"/>
</dbReference>
<keyword evidence="7" id="KW-0378">Hydrolase</keyword>
<dbReference type="InterPro" id="IPR004046">
    <property type="entry name" value="GST_C"/>
</dbReference>
<dbReference type="Proteomes" id="UP000572754">
    <property type="component" value="Unassembled WGS sequence"/>
</dbReference>
<dbReference type="CDD" id="cd03044">
    <property type="entry name" value="GST_N_EF1Bgamma"/>
    <property type="match status" value="1"/>
</dbReference>
<organism evidence="7 8">
    <name type="scientific">Fusarium circinatum</name>
    <name type="common">Pitch canker fungus</name>
    <name type="synonym">Gibberella circinata</name>
    <dbReference type="NCBI Taxonomy" id="48490"/>
    <lineage>
        <taxon>Eukaryota</taxon>
        <taxon>Fungi</taxon>
        <taxon>Dikarya</taxon>
        <taxon>Ascomycota</taxon>
        <taxon>Pezizomycotina</taxon>
        <taxon>Sordariomycetes</taxon>
        <taxon>Hypocreomycetidae</taxon>
        <taxon>Hypocreales</taxon>
        <taxon>Nectriaceae</taxon>
        <taxon>Fusarium</taxon>
        <taxon>Fusarium fujikuroi species complex</taxon>
    </lineage>
</organism>
<dbReference type="AlphaFoldDB" id="A0A8H5U9E4"/>
<dbReference type="PROSITE" id="PS50405">
    <property type="entry name" value="GST_CTER"/>
    <property type="match status" value="1"/>
</dbReference>
<feature type="domain" description="GST C-terminal" evidence="6">
    <location>
        <begin position="506"/>
        <end position="636"/>
    </location>
</feature>
<dbReference type="Gene3D" id="3.40.50.1820">
    <property type="entry name" value="alpha/beta hydrolase"/>
    <property type="match status" value="1"/>
</dbReference>
<dbReference type="PANTHER" id="PTHR43986:SF10">
    <property type="entry name" value="ELONGATION FACTOR EEF-1B GAMMA SUBUNIT, PUTATIVE (AFU_ORTHOLOGUE AFUA_1G17120)-RELATED"/>
    <property type="match status" value="1"/>
</dbReference>
<dbReference type="CDD" id="cd03181">
    <property type="entry name" value="GST_C_EF1Bgamma_like"/>
    <property type="match status" value="1"/>
</dbReference>
<evidence type="ECO:0000256" key="1">
    <source>
        <dbReference type="ARBA" id="ARBA00007409"/>
    </source>
</evidence>
<evidence type="ECO:0000256" key="2">
    <source>
        <dbReference type="ARBA" id="ARBA00055720"/>
    </source>
</evidence>
<gene>
    <name evidence="7" type="ORF">FCIRC_4265</name>
</gene>
<dbReference type="Gene3D" id="3.40.30.10">
    <property type="entry name" value="Glutaredoxin"/>
    <property type="match status" value="1"/>
</dbReference>
<proteinExistence type="inferred from homology"/>
<dbReference type="GO" id="GO:0005634">
    <property type="term" value="C:nucleus"/>
    <property type="evidence" value="ECO:0007669"/>
    <property type="project" value="TreeGrafter"/>
</dbReference>
<evidence type="ECO:0000259" key="5">
    <source>
        <dbReference type="PROSITE" id="PS50404"/>
    </source>
</evidence>
<evidence type="ECO:0000313" key="8">
    <source>
        <dbReference type="Proteomes" id="UP000572754"/>
    </source>
</evidence>
<dbReference type="FunFam" id="1.20.1050.10:FF:000006">
    <property type="entry name" value="Elongation factor 1 gamma"/>
    <property type="match status" value="1"/>
</dbReference>
<dbReference type="SUPFAM" id="SSF47616">
    <property type="entry name" value="GST C-terminal domain-like"/>
    <property type="match status" value="1"/>
</dbReference>
<dbReference type="Gene3D" id="1.20.1440.110">
    <property type="entry name" value="acylaminoacyl peptidase"/>
    <property type="match status" value="1"/>
</dbReference>
<dbReference type="PROSITE" id="PS50404">
    <property type="entry name" value="GST_NTER"/>
    <property type="match status" value="1"/>
</dbReference>
<dbReference type="GO" id="GO:0005737">
    <property type="term" value="C:cytoplasm"/>
    <property type="evidence" value="ECO:0007669"/>
    <property type="project" value="TreeGrafter"/>
</dbReference>
<dbReference type="Pfam" id="PF12697">
    <property type="entry name" value="Abhydrolase_6"/>
    <property type="match status" value="1"/>
</dbReference>
<dbReference type="SFLD" id="SFLDG00358">
    <property type="entry name" value="Main_(cytGST)"/>
    <property type="match status" value="1"/>
</dbReference>
<feature type="domain" description="GST N-terminal" evidence="5">
    <location>
        <begin position="419"/>
        <end position="500"/>
    </location>
</feature>
<comment type="similarity">
    <text evidence="1">Belongs to the GST superfamily.</text>
</comment>
<reference evidence="8" key="1">
    <citation type="journal article" date="2020" name="BMC Genomics">
        <title>Correction to: Identification and distribution of gene clusters required for synthesis of sphingolipid metabolism inhibitors in diverse species of the filamentous fungus Fusarium.</title>
        <authorList>
            <person name="Kim H.S."/>
            <person name="Lohmar J.M."/>
            <person name="Busman M."/>
            <person name="Brown D.W."/>
            <person name="Naumann T.A."/>
            <person name="Divon H.H."/>
            <person name="Lysoe E."/>
            <person name="Uhlig S."/>
            <person name="Proctor R.H."/>
        </authorList>
    </citation>
    <scope>NUCLEOTIDE SEQUENCE [LARGE SCALE GENOMIC DNA]</scope>
    <source>
        <strain evidence="8">NRRL 25331</strain>
    </source>
</reference>
<dbReference type="InterPro" id="IPR010987">
    <property type="entry name" value="Glutathione-S-Trfase_C-like"/>
</dbReference>
<dbReference type="PANTHER" id="PTHR43986">
    <property type="entry name" value="ELONGATION FACTOR 1-GAMMA"/>
    <property type="match status" value="1"/>
</dbReference>
<dbReference type="Gene3D" id="1.20.1050.10">
    <property type="match status" value="1"/>
</dbReference>
<dbReference type="InterPro" id="IPR000073">
    <property type="entry name" value="AB_hydrolase_1"/>
</dbReference>
<dbReference type="InterPro" id="IPR050802">
    <property type="entry name" value="EF-GSTs"/>
</dbReference>
<name>A0A8H5U9E4_FUSCI</name>
<dbReference type="EMBL" id="JAAQPE010000138">
    <property type="protein sequence ID" value="KAF5683757.1"/>
    <property type="molecule type" value="Genomic_DNA"/>
</dbReference>
<dbReference type="SFLD" id="SFLDS00019">
    <property type="entry name" value="Glutathione_Transferase_(cytos"/>
    <property type="match status" value="1"/>
</dbReference>
<dbReference type="InterPro" id="IPR036249">
    <property type="entry name" value="Thioredoxin-like_sf"/>
</dbReference>
<dbReference type="GO" id="GO:0016787">
    <property type="term" value="F:hydrolase activity"/>
    <property type="evidence" value="ECO:0007669"/>
    <property type="project" value="UniProtKB-KW"/>
</dbReference>
<dbReference type="InterPro" id="IPR004045">
    <property type="entry name" value="Glutathione_S-Trfase_N"/>
</dbReference>
<reference evidence="7 8" key="2">
    <citation type="submission" date="2020-05" db="EMBL/GenBank/DDBJ databases">
        <title>Identification and distribution of gene clusters putatively required for synthesis of sphingolipid metabolism inhibitors in phylogenetically diverse species of the filamentous fungus Fusarium.</title>
        <authorList>
            <person name="Kim H.-S."/>
            <person name="Busman M."/>
            <person name="Brown D.W."/>
            <person name="Divon H."/>
            <person name="Uhlig S."/>
            <person name="Proctor R.H."/>
        </authorList>
    </citation>
    <scope>NUCLEOTIDE SEQUENCE [LARGE SCALE GENOMIC DNA]</scope>
    <source>
        <strain evidence="7 8">NRRL 25331</strain>
    </source>
</reference>
<dbReference type="Pfam" id="PF00043">
    <property type="entry name" value="GST_C"/>
    <property type="match status" value="1"/>
</dbReference>
<comment type="function">
    <text evidence="2">Glutathione S-transferase-like protein; part of the gene cluster that mediates the biosynthesis of the mycotoxin fusarin C. Within the cluster, FUS1, FUS2, FUS8 and FUS9 are sufficient for fusarin production. The other FUS cluster members are not essential for fusarin C biosynthesis.</text>
</comment>
<dbReference type="InterPro" id="IPR036282">
    <property type="entry name" value="Glutathione-S-Trfase_C_sf"/>
</dbReference>
<dbReference type="SUPFAM" id="SSF53474">
    <property type="entry name" value="alpha/beta-Hydrolases"/>
    <property type="match status" value="1"/>
</dbReference>
<evidence type="ECO:0000256" key="3">
    <source>
        <dbReference type="ARBA" id="ARBA00069959"/>
    </source>
</evidence>
<keyword evidence="8" id="KW-1185">Reference proteome</keyword>
<comment type="caution">
    <text evidence="7">The sequence shown here is derived from an EMBL/GenBank/DDBJ whole genome shotgun (WGS) entry which is preliminary data.</text>
</comment>
<dbReference type="SUPFAM" id="SSF52833">
    <property type="entry name" value="Thioredoxin-like"/>
    <property type="match status" value="1"/>
</dbReference>
<accession>A0A8H5U9E4</accession>
<protein>
    <recommendedName>
        <fullName evidence="3">Glutathione S-transferase-like protein FUS3</fullName>
    </recommendedName>
    <alternativeName>
        <fullName evidence="4">Fusarin biosynthesis protein 3</fullName>
    </alternativeName>
</protein>
<dbReference type="GO" id="GO:0006414">
    <property type="term" value="P:translational elongation"/>
    <property type="evidence" value="ECO:0007669"/>
    <property type="project" value="TreeGrafter"/>
</dbReference>
<evidence type="ECO:0000259" key="6">
    <source>
        <dbReference type="PROSITE" id="PS50405"/>
    </source>
</evidence>
<evidence type="ECO:0000256" key="4">
    <source>
        <dbReference type="ARBA" id="ARBA00078729"/>
    </source>
</evidence>
<evidence type="ECO:0000313" key="7">
    <source>
        <dbReference type="EMBL" id="KAF5683757.1"/>
    </source>
</evidence>
<dbReference type="InterPro" id="IPR029058">
    <property type="entry name" value="AB_hydrolase_fold"/>
</dbReference>
<dbReference type="Pfam" id="PF02798">
    <property type="entry name" value="GST_N"/>
    <property type="match status" value="1"/>
</dbReference>
<sequence>MHKVFASNFFNFEFLRLLGTVPFQGAEVGECLAIAGRIKDGDPESWYRGWQEQAQKAESLAQEASALGDKTEACWAYIRAANYWRASEFMLHCNPSDPRILASSRASVEDFDKGWILLGATVNKFDIPYEKNLRLPGRLYLPPPHHRLPGKIPVVLQTGGFDSTQEELYFYGAAGAIPRGYAVFSFDGPGQGLPLRVGRLTLRIDWENVVSQVLDFVTEQVAPEYDLDLERLAIFGASLGGYLSLRAAVDPRIKACVSCDGPLDLFEITRSRMPAWFINGWVSGWLKDSVFNWVVDRLTSVNFQMAWEFGHSKWVFGVDTPADVLRFMQQITLKGYLSNIKCPTLITGAADSFYFTPDINAHPIFEGLTSLKPHQKHLWIGRGVEGGGLQAKIGALAVRARIREYPLEWHPTDDSCTGSALGCDGKILVSGGEMILAAAKLNNLDIELPAYEHYVTNRSPEFLAKFPAGKVPAFEGADGFCVAESDAIAQYVAQSGHRAAQLLGHEPATSAKIRQWISFFAEEIYPCVLELVTWRVGIMSFDQATETKALSQLDYGLKVLEKHLAAGPILVGDALTLADLTGASSLLWAFMHVIDEPMREQYPNVVSWYLKTITNEEIKYVFGEPNLIIKRSVGMR</sequence>